<name>A0A0G4FIY0_9ALVE</name>
<dbReference type="GO" id="GO:0006298">
    <property type="term" value="P:mismatch repair"/>
    <property type="evidence" value="ECO:0007669"/>
    <property type="project" value="TreeGrafter"/>
</dbReference>
<sequence length="300" mass="32953">MLDARFIPGSTLKRIVDSLKDHFKKVVMNCTEEGVAIQAMDESHVSLAKLHLPENAFDFYRCDQQMDLGMDLSVISKVFHACEASDCVHIKADKEKDTVSFAFKSMEKDGAEEDGGRYSKFDVALINLDVESLAVPEEEYEATVVASSSDFQKICRNLVAIASENANVEVIMNKENISFKTTGDKGTGITGGCIELKEGSGTGSVRLRVESPISLTFPLRYLRDFTKASSLSESVMLSMNQGKPICVHYPLGQPSSGDDKEEGGKEGKELDTPMEGEGSGPNRGYLSFWLAPQIDEEHEE</sequence>
<dbReference type="SUPFAM" id="SSF55979">
    <property type="entry name" value="DNA clamp"/>
    <property type="match status" value="2"/>
</dbReference>
<evidence type="ECO:0000259" key="7">
    <source>
        <dbReference type="Pfam" id="PF02747"/>
    </source>
</evidence>
<dbReference type="PRINTS" id="PR00339">
    <property type="entry name" value="PCNACYCLIN"/>
</dbReference>
<protein>
    <recommendedName>
        <fullName evidence="3">DNA sliding clamp PCNA</fullName>
    </recommendedName>
</protein>
<dbReference type="PANTHER" id="PTHR11352">
    <property type="entry name" value="PROLIFERATING CELL NUCLEAR ANTIGEN"/>
    <property type="match status" value="1"/>
</dbReference>
<dbReference type="InterPro" id="IPR022659">
    <property type="entry name" value="Pr_cel_nuc_antig_CS"/>
</dbReference>
<dbReference type="PANTHER" id="PTHR11352:SF0">
    <property type="entry name" value="PROLIFERATING CELL NUCLEAR ANTIGEN"/>
    <property type="match status" value="1"/>
</dbReference>
<dbReference type="GO" id="GO:0006275">
    <property type="term" value="P:regulation of DNA replication"/>
    <property type="evidence" value="ECO:0007669"/>
    <property type="project" value="InterPro"/>
</dbReference>
<gene>
    <name evidence="8" type="ORF">Cvel_17160</name>
</gene>
<keyword evidence="2 4" id="KW-0238">DNA-binding</keyword>
<dbReference type="InterPro" id="IPR046938">
    <property type="entry name" value="DNA_clamp_sf"/>
</dbReference>
<evidence type="ECO:0000256" key="5">
    <source>
        <dbReference type="SAM" id="MobiDB-lite"/>
    </source>
</evidence>
<keyword evidence="3" id="KW-0539">Nucleus</keyword>
<dbReference type="EMBL" id="CDMZ01000392">
    <property type="protein sequence ID" value="CEM13254.1"/>
    <property type="molecule type" value="Genomic_DNA"/>
</dbReference>
<dbReference type="GO" id="GO:0006272">
    <property type="term" value="P:leading strand elongation"/>
    <property type="evidence" value="ECO:0007669"/>
    <property type="project" value="TreeGrafter"/>
</dbReference>
<dbReference type="GO" id="GO:0043626">
    <property type="term" value="C:PCNA complex"/>
    <property type="evidence" value="ECO:0007669"/>
    <property type="project" value="TreeGrafter"/>
</dbReference>
<feature type="region of interest" description="Disordered" evidence="5">
    <location>
        <begin position="250"/>
        <end position="300"/>
    </location>
</feature>
<proteinExistence type="inferred from homology"/>
<dbReference type="AlphaFoldDB" id="A0A0G4FIY0"/>
<dbReference type="Gene3D" id="3.70.10.10">
    <property type="match status" value="1"/>
</dbReference>
<dbReference type="InterPro" id="IPR000730">
    <property type="entry name" value="Pr_cel_nuc_antig"/>
</dbReference>
<dbReference type="CDD" id="cd00577">
    <property type="entry name" value="PCNA"/>
    <property type="match status" value="1"/>
</dbReference>
<evidence type="ECO:0000256" key="1">
    <source>
        <dbReference type="ARBA" id="ARBA00010462"/>
    </source>
</evidence>
<dbReference type="InterPro" id="IPR022648">
    <property type="entry name" value="Pr_cel_nuc_antig_N"/>
</dbReference>
<reference evidence="8" key="1">
    <citation type="submission" date="2014-11" db="EMBL/GenBank/DDBJ databases">
        <authorList>
            <person name="Otto D Thomas"/>
            <person name="Naeem Raeece"/>
        </authorList>
    </citation>
    <scope>NUCLEOTIDE SEQUENCE</scope>
</reference>
<dbReference type="InterPro" id="IPR022649">
    <property type="entry name" value="Pr_cel_nuc_antig_C"/>
</dbReference>
<dbReference type="GO" id="GO:0030337">
    <property type="term" value="F:DNA polymerase processivity factor activity"/>
    <property type="evidence" value="ECO:0007669"/>
    <property type="project" value="InterPro"/>
</dbReference>
<feature type="domain" description="Proliferating cell nuclear antigen PCNA C-terminal" evidence="7">
    <location>
        <begin position="135"/>
        <end position="251"/>
    </location>
</feature>
<feature type="compositionally biased region" description="Basic and acidic residues" evidence="5">
    <location>
        <begin position="262"/>
        <end position="271"/>
    </location>
</feature>
<dbReference type="Pfam" id="PF00705">
    <property type="entry name" value="PCNA_N"/>
    <property type="match status" value="1"/>
</dbReference>
<comment type="similarity">
    <text evidence="1 4">Belongs to the PCNA family.</text>
</comment>
<dbReference type="VEuPathDB" id="CryptoDB:Cvel_17160"/>
<keyword evidence="4" id="KW-0235">DNA replication</keyword>
<evidence type="ECO:0000256" key="4">
    <source>
        <dbReference type="RuleBase" id="RU003671"/>
    </source>
</evidence>
<feature type="domain" description="Proliferating cell nuclear antigen PCNA N-terminal" evidence="6">
    <location>
        <begin position="1"/>
        <end position="129"/>
    </location>
</feature>
<dbReference type="GO" id="GO:0019985">
    <property type="term" value="P:translesion synthesis"/>
    <property type="evidence" value="ECO:0007669"/>
    <property type="project" value="TreeGrafter"/>
</dbReference>
<dbReference type="PhylomeDB" id="A0A0G4FIY0"/>
<accession>A0A0G4FIY0</accession>
<comment type="subcellular location">
    <subcellularLocation>
        <location evidence="3">Nucleus</location>
    </subcellularLocation>
</comment>
<evidence type="ECO:0000259" key="6">
    <source>
        <dbReference type="Pfam" id="PF00705"/>
    </source>
</evidence>
<dbReference type="HAMAP" id="MF_00317">
    <property type="entry name" value="DNApol_clamp_arch"/>
    <property type="match status" value="1"/>
</dbReference>
<dbReference type="NCBIfam" id="TIGR00590">
    <property type="entry name" value="pcna"/>
    <property type="match status" value="1"/>
</dbReference>
<organism evidence="8">
    <name type="scientific">Chromera velia CCMP2878</name>
    <dbReference type="NCBI Taxonomy" id="1169474"/>
    <lineage>
        <taxon>Eukaryota</taxon>
        <taxon>Sar</taxon>
        <taxon>Alveolata</taxon>
        <taxon>Colpodellida</taxon>
        <taxon>Chromeraceae</taxon>
        <taxon>Chromera</taxon>
    </lineage>
</organism>
<dbReference type="GO" id="GO:0003677">
    <property type="term" value="F:DNA binding"/>
    <property type="evidence" value="ECO:0007669"/>
    <property type="project" value="UniProtKB-KW"/>
</dbReference>
<evidence type="ECO:0000256" key="2">
    <source>
        <dbReference type="ARBA" id="ARBA00023125"/>
    </source>
</evidence>
<evidence type="ECO:0000313" key="8">
    <source>
        <dbReference type="EMBL" id="CEM13254.1"/>
    </source>
</evidence>
<dbReference type="PROSITE" id="PS01251">
    <property type="entry name" value="PCNA_1"/>
    <property type="match status" value="1"/>
</dbReference>
<dbReference type="Pfam" id="PF02747">
    <property type="entry name" value="PCNA_C"/>
    <property type="match status" value="1"/>
</dbReference>
<comment type="function">
    <text evidence="3">This protein is an auxiliary protein of DNA polymerase delta and is involved in the control of eukaryotic DNA replication by increasing the polymerase's processivity during elongation of the leading strand.</text>
</comment>
<evidence type="ECO:0000256" key="3">
    <source>
        <dbReference type="RuleBase" id="RU000641"/>
    </source>
</evidence>